<dbReference type="InterPro" id="IPR028651">
    <property type="entry name" value="ING_fam"/>
</dbReference>
<feature type="binding site" evidence="8">
    <location>
        <position position="200"/>
    </location>
    <ligand>
        <name>Zn(2+)</name>
        <dbReference type="ChEBI" id="CHEBI:29105"/>
        <label>1</label>
    </ligand>
</feature>
<gene>
    <name evidence="13" type="ORF">GAYE_SCF01G1995</name>
</gene>
<evidence type="ECO:0000256" key="7">
    <source>
        <dbReference type="PIRSR" id="PIRSR628651-50"/>
    </source>
</evidence>
<keyword evidence="11" id="KW-0175">Coiled coil</keyword>
<protein>
    <recommendedName>
        <fullName evidence="10">Inhibitor of growth protein</fullName>
    </recommendedName>
</protein>
<comment type="domain">
    <text evidence="10">The PHD-type zinc finger mediates the binding to H3K4me3.</text>
</comment>
<comment type="subcellular location">
    <subcellularLocation>
        <location evidence="1 10">Nucleus</location>
    </subcellularLocation>
</comment>
<keyword evidence="3 8" id="KW-0479">Metal-binding</keyword>
<comment type="caution">
    <text evidence="13">The sequence shown here is derived from an EMBL/GenBank/DDBJ whole genome shotgun (WGS) entry which is preliminary data.</text>
</comment>
<keyword evidence="4 9" id="KW-0863">Zinc-finger</keyword>
<dbReference type="Gene3D" id="6.10.140.1740">
    <property type="match status" value="1"/>
</dbReference>
<dbReference type="PROSITE" id="PS01359">
    <property type="entry name" value="ZF_PHD_1"/>
    <property type="match status" value="1"/>
</dbReference>
<evidence type="ECO:0000256" key="9">
    <source>
        <dbReference type="PROSITE-ProRule" id="PRU00146"/>
    </source>
</evidence>
<evidence type="ECO:0000256" key="4">
    <source>
        <dbReference type="ARBA" id="ARBA00022771"/>
    </source>
</evidence>
<keyword evidence="10" id="KW-0156">Chromatin regulator</keyword>
<dbReference type="SMART" id="SM01408">
    <property type="entry name" value="ING"/>
    <property type="match status" value="1"/>
</dbReference>
<evidence type="ECO:0000256" key="5">
    <source>
        <dbReference type="ARBA" id="ARBA00022833"/>
    </source>
</evidence>
<dbReference type="Pfam" id="PF12998">
    <property type="entry name" value="ING"/>
    <property type="match status" value="1"/>
</dbReference>
<feature type="binding site" evidence="8">
    <location>
        <position position="175"/>
    </location>
    <ligand>
        <name>Zn(2+)</name>
        <dbReference type="ChEBI" id="CHEBI:29105"/>
        <label>1</label>
    </ligand>
</feature>
<dbReference type="PANTHER" id="PTHR10333">
    <property type="entry name" value="INHIBITOR OF GROWTH PROTEIN"/>
    <property type="match status" value="1"/>
</dbReference>
<feature type="domain" description="PHD-type" evidence="12">
    <location>
        <begin position="170"/>
        <end position="219"/>
    </location>
</feature>
<dbReference type="InterPro" id="IPR024610">
    <property type="entry name" value="ING_N_histone-binding"/>
</dbReference>
<evidence type="ECO:0000313" key="13">
    <source>
        <dbReference type="EMBL" id="KAK4524096.1"/>
    </source>
</evidence>
<feature type="binding site" evidence="8">
    <location>
        <position position="191"/>
    </location>
    <ligand>
        <name>Zn(2+)</name>
        <dbReference type="ChEBI" id="CHEBI:29105"/>
        <label>2</label>
    </ligand>
</feature>
<dbReference type="GO" id="GO:0008270">
    <property type="term" value="F:zinc ion binding"/>
    <property type="evidence" value="ECO:0007669"/>
    <property type="project" value="UniProtKB-KW"/>
</dbReference>
<dbReference type="CDD" id="cd16859">
    <property type="entry name" value="ING_ING4_5"/>
    <property type="match status" value="1"/>
</dbReference>
<evidence type="ECO:0000259" key="12">
    <source>
        <dbReference type="PROSITE" id="PS50016"/>
    </source>
</evidence>
<evidence type="ECO:0000256" key="10">
    <source>
        <dbReference type="RuleBase" id="RU361213"/>
    </source>
</evidence>
<feature type="binding site" evidence="8">
    <location>
        <position position="197"/>
    </location>
    <ligand>
        <name>Zn(2+)</name>
        <dbReference type="ChEBI" id="CHEBI:29105"/>
        <label>1</label>
    </ligand>
</feature>
<feature type="site" description="Histone H3K4me3 binding" evidence="7">
    <location>
        <position position="195"/>
    </location>
</feature>
<dbReference type="PROSITE" id="PS50016">
    <property type="entry name" value="ZF_PHD_2"/>
    <property type="match status" value="1"/>
</dbReference>
<feature type="binding site" evidence="8">
    <location>
        <position position="173"/>
    </location>
    <ligand>
        <name>Zn(2+)</name>
        <dbReference type="ChEBI" id="CHEBI:29105"/>
        <label>1</label>
    </ligand>
</feature>
<dbReference type="InterPro" id="IPR013083">
    <property type="entry name" value="Znf_RING/FYVE/PHD"/>
</dbReference>
<sequence length="225" mass="25891">MAYRKLETRVPSYLDEVLGKVSSLPNELKQNFSKIRELDARCVALQAEAERLNEECQEKSQSKSKSTESLKHVWKELEEAQREMIALTDQKVKLAEKAYESVDRNVRHLDEKLREFEAQLRAEGKWPLDAPDRRVTVGSVSNLKSSRERNEKKLSNLAVIEDMPVDPNEPRYCYCNQVSYGEMIACDNTNCPYEWFHFQCVGLTSAPEGVWRCPDCRSGGANRAR</sequence>
<evidence type="ECO:0000256" key="2">
    <source>
        <dbReference type="ARBA" id="ARBA00010210"/>
    </source>
</evidence>
<evidence type="ECO:0000256" key="6">
    <source>
        <dbReference type="ARBA" id="ARBA00023242"/>
    </source>
</evidence>
<feature type="binding site" evidence="8">
    <location>
        <position position="213"/>
    </location>
    <ligand>
        <name>Zn(2+)</name>
        <dbReference type="ChEBI" id="CHEBI:29105"/>
        <label>2</label>
    </ligand>
</feature>
<dbReference type="Gene3D" id="3.30.40.10">
    <property type="entry name" value="Zinc/RING finger domain, C3HC4 (zinc finger)"/>
    <property type="match status" value="1"/>
</dbReference>
<comment type="similarity">
    <text evidence="2 10">Belongs to the ING family.</text>
</comment>
<evidence type="ECO:0000256" key="11">
    <source>
        <dbReference type="SAM" id="Coils"/>
    </source>
</evidence>
<evidence type="ECO:0000256" key="8">
    <source>
        <dbReference type="PIRSR" id="PIRSR628651-51"/>
    </source>
</evidence>
<dbReference type="GO" id="GO:0005634">
    <property type="term" value="C:nucleus"/>
    <property type="evidence" value="ECO:0007669"/>
    <property type="project" value="UniProtKB-SubCell"/>
</dbReference>
<proteinExistence type="inferred from homology"/>
<keyword evidence="5 8" id="KW-0862">Zinc</keyword>
<accession>A0AAV9IA36</accession>
<dbReference type="InterPro" id="IPR019787">
    <property type="entry name" value="Znf_PHD-finger"/>
</dbReference>
<comment type="function">
    <text evidence="10">Component of an histone acetyltransferase complex.</text>
</comment>
<feature type="coiled-coil region" evidence="11">
    <location>
        <begin position="35"/>
        <end position="119"/>
    </location>
</feature>
<dbReference type="InterPro" id="IPR019786">
    <property type="entry name" value="Zinc_finger_PHD-type_CS"/>
</dbReference>
<dbReference type="SMART" id="SM00249">
    <property type="entry name" value="PHD"/>
    <property type="match status" value="1"/>
</dbReference>
<dbReference type="EMBL" id="JANCYU010000021">
    <property type="protein sequence ID" value="KAK4524096.1"/>
    <property type="molecule type" value="Genomic_DNA"/>
</dbReference>
<feature type="site" description="Histone H3K4me3 binding" evidence="7">
    <location>
        <position position="172"/>
    </location>
</feature>
<keyword evidence="6 10" id="KW-0539">Nucleus</keyword>
<dbReference type="SUPFAM" id="SSF57903">
    <property type="entry name" value="FYVE/PHD zinc finger"/>
    <property type="match status" value="1"/>
</dbReference>
<organism evidence="13 14">
    <name type="scientific">Galdieria yellowstonensis</name>
    <dbReference type="NCBI Taxonomy" id="3028027"/>
    <lineage>
        <taxon>Eukaryota</taxon>
        <taxon>Rhodophyta</taxon>
        <taxon>Bangiophyceae</taxon>
        <taxon>Galdieriales</taxon>
        <taxon>Galdieriaceae</taxon>
        <taxon>Galdieria</taxon>
    </lineage>
</organism>
<evidence type="ECO:0000313" key="14">
    <source>
        <dbReference type="Proteomes" id="UP001300502"/>
    </source>
</evidence>
<reference evidence="13 14" key="1">
    <citation type="submission" date="2022-07" db="EMBL/GenBank/DDBJ databases">
        <title>Genome-wide signatures of adaptation to extreme environments.</title>
        <authorList>
            <person name="Cho C.H."/>
            <person name="Yoon H.S."/>
        </authorList>
    </citation>
    <scope>NUCLEOTIDE SEQUENCE [LARGE SCALE GENOMIC DNA]</scope>
    <source>
        <strain evidence="13 14">108.79 E11</strain>
    </source>
</reference>
<name>A0AAV9IA36_9RHOD</name>
<evidence type="ECO:0000256" key="3">
    <source>
        <dbReference type="ARBA" id="ARBA00022723"/>
    </source>
</evidence>
<evidence type="ECO:0000256" key="1">
    <source>
        <dbReference type="ARBA" id="ARBA00004123"/>
    </source>
</evidence>
<feature type="site" description="Histone H3K4me3 binding" evidence="7">
    <location>
        <position position="183"/>
    </location>
</feature>
<dbReference type="AlphaFoldDB" id="A0AAV9IA36"/>
<keyword evidence="14" id="KW-1185">Reference proteome</keyword>
<feature type="binding site" evidence="8">
    <location>
        <position position="216"/>
    </location>
    <ligand>
        <name>Zn(2+)</name>
        <dbReference type="ChEBI" id="CHEBI:29105"/>
        <label>2</label>
    </ligand>
</feature>
<dbReference type="FunFam" id="3.30.40.10:FF:000021">
    <property type="entry name" value="Inhibitor of growth 2b"/>
    <property type="match status" value="1"/>
</dbReference>
<dbReference type="InterPro" id="IPR011011">
    <property type="entry name" value="Znf_FYVE_PHD"/>
</dbReference>
<comment type="subunit">
    <text evidence="10">Component of an histone acetyltransferase complex. Interacts with H3K4me3 and to a lesser extent with H3K4me2.</text>
</comment>
<feature type="binding site" evidence="8">
    <location>
        <position position="186"/>
    </location>
    <ligand>
        <name>Zn(2+)</name>
        <dbReference type="ChEBI" id="CHEBI:29105"/>
        <label>2</label>
    </ligand>
</feature>
<dbReference type="GO" id="GO:0006325">
    <property type="term" value="P:chromatin organization"/>
    <property type="evidence" value="ECO:0007669"/>
    <property type="project" value="UniProtKB-KW"/>
</dbReference>
<feature type="site" description="Histone H3K4me3 binding" evidence="7">
    <location>
        <position position="187"/>
    </location>
</feature>
<dbReference type="InterPro" id="IPR001965">
    <property type="entry name" value="Znf_PHD"/>
</dbReference>
<dbReference type="Proteomes" id="UP001300502">
    <property type="component" value="Unassembled WGS sequence"/>
</dbReference>
<dbReference type="CDD" id="cd15505">
    <property type="entry name" value="PHD_ING"/>
    <property type="match status" value="1"/>
</dbReference>